<dbReference type="GeneID" id="54283951"/>
<reference evidence="1" key="1">
    <citation type="journal article" date="2020" name="Stud. Mycol.">
        <title>101 Dothideomycetes genomes: a test case for predicting lifestyles and emergence of pathogens.</title>
        <authorList>
            <person name="Haridas S."/>
            <person name="Albert R."/>
            <person name="Binder M."/>
            <person name="Bloem J."/>
            <person name="Labutti K."/>
            <person name="Salamov A."/>
            <person name="Andreopoulos B."/>
            <person name="Baker S."/>
            <person name="Barry K."/>
            <person name="Bills G."/>
            <person name="Bluhm B."/>
            <person name="Cannon C."/>
            <person name="Castanera R."/>
            <person name="Culley D."/>
            <person name="Daum C."/>
            <person name="Ezra D."/>
            <person name="Gonzalez J."/>
            <person name="Henrissat B."/>
            <person name="Kuo A."/>
            <person name="Liang C."/>
            <person name="Lipzen A."/>
            <person name="Lutzoni F."/>
            <person name="Magnuson J."/>
            <person name="Mondo S."/>
            <person name="Nolan M."/>
            <person name="Ohm R."/>
            <person name="Pangilinan J."/>
            <person name="Park H.-J."/>
            <person name="Ramirez L."/>
            <person name="Alfaro M."/>
            <person name="Sun H."/>
            <person name="Tritt A."/>
            <person name="Yoshinaga Y."/>
            <person name="Zwiers L.-H."/>
            <person name="Turgeon B."/>
            <person name="Goodwin S."/>
            <person name="Spatafora J."/>
            <person name="Crous P."/>
            <person name="Grigoriev I."/>
        </authorList>
    </citation>
    <scope>NUCLEOTIDE SEQUENCE</scope>
    <source>
        <strain evidence="1">CBS 175.79</strain>
    </source>
</reference>
<dbReference type="OrthoDB" id="5396681at2759"/>
<protein>
    <submittedName>
        <fullName evidence="1">Uncharacterized protein</fullName>
    </submittedName>
</protein>
<evidence type="ECO:0000313" key="2">
    <source>
        <dbReference type="Proteomes" id="UP000799778"/>
    </source>
</evidence>
<sequence length="84" mass="9668">MDTYSSLCSYIAQTYSWGQLLITEELFRKLMTALKVHPDFLNVLHMFGEKITAVEEGFTTLLTRLDSKPLGQLVDTYSMLYLLL</sequence>
<dbReference type="Proteomes" id="UP000799778">
    <property type="component" value="Unassembled WGS sequence"/>
</dbReference>
<accession>A0A6A5Y6I1</accession>
<name>A0A6A5Y6I1_9PLEO</name>
<keyword evidence="2" id="KW-1185">Reference proteome</keyword>
<feature type="non-terminal residue" evidence="1">
    <location>
        <position position="84"/>
    </location>
</feature>
<proteinExistence type="predicted"/>
<dbReference type="AlphaFoldDB" id="A0A6A5Y6I1"/>
<gene>
    <name evidence="1" type="ORF">BU24DRAFT_416831</name>
</gene>
<dbReference type="EMBL" id="ML978066">
    <property type="protein sequence ID" value="KAF2021172.1"/>
    <property type="molecule type" value="Genomic_DNA"/>
</dbReference>
<dbReference type="RefSeq" id="XP_033389511.1">
    <property type="nucleotide sequence ID" value="XM_033526554.1"/>
</dbReference>
<evidence type="ECO:0000313" key="1">
    <source>
        <dbReference type="EMBL" id="KAF2021172.1"/>
    </source>
</evidence>
<organism evidence="1 2">
    <name type="scientific">Aaosphaeria arxii CBS 175.79</name>
    <dbReference type="NCBI Taxonomy" id="1450172"/>
    <lineage>
        <taxon>Eukaryota</taxon>
        <taxon>Fungi</taxon>
        <taxon>Dikarya</taxon>
        <taxon>Ascomycota</taxon>
        <taxon>Pezizomycotina</taxon>
        <taxon>Dothideomycetes</taxon>
        <taxon>Pleosporomycetidae</taxon>
        <taxon>Pleosporales</taxon>
        <taxon>Pleosporales incertae sedis</taxon>
        <taxon>Aaosphaeria</taxon>
    </lineage>
</organism>